<dbReference type="AlphaFoldDB" id="A0A0W8F2Q7"/>
<gene>
    <name evidence="1" type="ORF">ASZ90_015161</name>
</gene>
<accession>A0A0W8F2Q7</accession>
<dbReference type="GO" id="GO:0006935">
    <property type="term" value="P:chemotaxis"/>
    <property type="evidence" value="ECO:0007669"/>
    <property type="project" value="InterPro"/>
</dbReference>
<protein>
    <recommendedName>
        <fullName evidence="2">Chemotaxis signal transduction system protein F from archaea</fullName>
    </recommendedName>
</protein>
<dbReference type="PANTHER" id="PTHR42201:SF1">
    <property type="entry name" value="TAXIS PROTEIN"/>
    <property type="match status" value="1"/>
</dbReference>
<comment type="caution">
    <text evidence="1">The sequence shown here is derived from an EMBL/GenBank/DDBJ whole genome shotgun (WGS) entry which is preliminary data.</text>
</comment>
<name>A0A0W8F2Q7_9ZZZZ</name>
<reference evidence="1" key="1">
    <citation type="journal article" date="2015" name="Proc. Natl. Acad. Sci. U.S.A.">
        <title>Networks of energetic and metabolic interactions define dynamics in microbial communities.</title>
        <authorList>
            <person name="Embree M."/>
            <person name="Liu J.K."/>
            <person name="Al-Bassam M.M."/>
            <person name="Zengler K."/>
        </authorList>
    </citation>
    <scope>NUCLEOTIDE SEQUENCE</scope>
</reference>
<dbReference type="InterPro" id="IPR007381">
    <property type="entry name" value="CheF1/F2"/>
</dbReference>
<sequence>MAEIPVKIEREGTWHVAKITVDKDRIEIPAPFSLNIPYKQIIDLREKKNTLAVTIRGNPETTILIATVPQAMLVLKRMIILSCSAYRLAAYFMSPAIRGGVMVTDARWEKGSIAVMKTGIWFVSEAKQVCIPLSDVTGIEVTKRDVQNKQVDVVKIDHMENADVVTSYVLCPLSTLQVLFQFLKDATKDMEMRGDELDAISAQVGMLIYSGMDSRAIETMLSISYNELDGIFEKLLKLGLIDVVHIRKEVQLTPKGVRFITEAVKPPT</sequence>
<dbReference type="EMBL" id="LNQE01001579">
    <property type="protein sequence ID" value="KUG15168.1"/>
    <property type="molecule type" value="Genomic_DNA"/>
</dbReference>
<evidence type="ECO:0008006" key="2">
    <source>
        <dbReference type="Google" id="ProtNLM"/>
    </source>
</evidence>
<organism evidence="1">
    <name type="scientific">hydrocarbon metagenome</name>
    <dbReference type="NCBI Taxonomy" id="938273"/>
    <lineage>
        <taxon>unclassified sequences</taxon>
        <taxon>metagenomes</taxon>
        <taxon>ecological metagenomes</taxon>
    </lineage>
</organism>
<evidence type="ECO:0000313" key="1">
    <source>
        <dbReference type="EMBL" id="KUG15168.1"/>
    </source>
</evidence>
<dbReference type="PANTHER" id="PTHR42201">
    <property type="entry name" value="TAXIS PROTEIN"/>
    <property type="match status" value="1"/>
</dbReference>
<dbReference type="Pfam" id="PF04283">
    <property type="entry name" value="CheF-arch"/>
    <property type="match status" value="1"/>
</dbReference>
<proteinExistence type="predicted"/>